<keyword evidence="8" id="KW-0256">Endoplasmic reticulum</keyword>
<evidence type="ECO:0000256" key="8">
    <source>
        <dbReference type="ARBA" id="ARBA00022824"/>
    </source>
</evidence>
<dbReference type="SMR" id="A0A7M7H4Y7"/>
<accession>A0A7M7H4Y7</accession>
<dbReference type="Pfam" id="PF00498">
    <property type="entry name" value="FHA"/>
    <property type="match status" value="1"/>
</dbReference>
<dbReference type="InParanoid" id="A0A7M7H4Y7"/>
<reference evidence="22" key="1">
    <citation type="submission" date="2021-01" db="UniProtKB">
        <authorList>
            <consortium name="EnsemblMetazoa"/>
        </authorList>
    </citation>
    <scope>IDENTIFICATION</scope>
</reference>
<evidence type="ECO:0000256" key="17">
    <source>
        <dbReference type="ARBA" id="ARBA00066015"/>
    </source>
</evidence>
<evidence type="ECO:0000313" key="22">
    <source>
        <dbReference type="EnsemblMetazoa" id="XP_008204427"/>
    </source>
</evidence>
<dbReference type="OrthoDB" id="687730at2759"/>
<evidence type="ECO:0000256" key="4">
    <source>
        <dbReference type="ARBA" id="ARBA00022475"/>
    </source>
</evidence>
<dbReference type="SMART" id="SM00240">
    <property type="entry name" value="FHA"/>
    <property type="match status" value="1"/>
</dbReference>
<dbReference type="FunFam" id="2.60.200.20:FF:000003">
    <property type="entry name" value="sarcolemmal membrane-associated protein isoform X2"/>
    <property type="match status" value="1"/>
</dbReference>
<comment type="similarity">
    <text evidence="16">Belongs to the SLMAP family.</text>
</comment>
<feature type="transmembrane region" description="Helical" evidence="20">
    <location>
        <begin position="757"/>
        <end position="776"/>
    </location>
</feature>
<dbReference type="GO" id="GO:0005813">
    <property type="term" value="C:centrosome"/>
    <property type="evidence" value="ECO:0007669"/>
    <property type="project" value="UniProtKB-SubCell"/>
</dbReference>
<evidence type="ECO:0000256" key="19">
    <source>
        <dbReference type="SAM" id="Coils"/>
    </source>
</evidence>
<evidence type="ECO:0000256" key="9">
    <source>
        <dbReference type="ARBA" id="ARBA00022989"/>
    </source>
</evidence>
<evidence type="ECO:0000313" key="23">
    <source>
        <dbReference type="Proteomes" id="UP000002358"/>
    </source>
</evidence>
<dbReference type="Gene3D" id="2.60.200.20">
    <property type="match status" value="1"/>
</dbReference>
<dbReference type="GO" id="GO:0005789">
    <property type="term" value="C:endoplasmic reticulum membrane"/>
    <property type="evidence" value="ECO:0007669"/>
    <property type="project" value="UniProtKB-SubCell"/>
</dbReference>
<evidence type="ECO:0000256" key="6">
    <source>
        <dbReference type="ARBA" id="ARBA00022553"/>
    </source>
</evidence>
<name>A0A7M7H4Y7_NASVI</name>
<protein>
    <recommendedName>
        <fullName evidence="18">Sarcolemmal membrane-associated protein</fullName>
    </recommendedName>
</protein>
<keyword evidence="4" id="KW-1003">Cell membrane</keyword>
<dbReference type="SUPFAM" id="SSF49879">
    <property type="entry name" value="SMAD/FHA domain"/>
    <property type="match status" value="1"/>
</dbReference>
<evidence type="ECO:0000256" key="18">
    <source>
        <dbReference type="ARBA" id="ARBA00074026"/>
    </source>
</evidence>
<feature type="domain" description="FHA" evidence="21">
    <location>
        <begin position="46"/>
        <end position="101"/>
    </location>
</feature>
<evidence type="ECO:0000256" key="3">
    <source>
        <dbReference type="ARBA" id="ARBA00004389"/>
    </source>
</evidence>
<dbReference type="EnsemblMetazoa" id="XM_008206205">
    <property type="protein sequence ID" value="XP_008204427"/>
    <property type="gene ID" value="LOC103315757"/>
</dbReference>
<dbReference type="PANTHER" id="PTHR15715">
    <property type="entry name" value="CENTROSOMAL PROTEIN OF 170 KDA"/>
    <property type="match status" value="1"/>
</dbReference>
<dbReference type="KEGG" id="nvi:103315757"/>
<feature type="coiled-coil region" evidence="19">
    <location>
        <begin position="700"/>
        <end position="734"/>
    </location>
</feature>
<evidence type="ECO:0000256" key="1">
    <source>
        <dbReference type="ARBA" id="ARBA00004300"/>
    </source>
</evidence>
<evidence type="ECO:0000256" key="7">
    <source>
        <dbReference type="ARBA" id="ARBA00022692"/>
    </source>
</evidence>
<evidence type="ECO:0000256" key="13">
    <source>
        <dbReference type="ARBA" id="ARBA00023212"/>
    </source>
</evidence>
<keyword evidence="5" id="KW-0963">Cytoplasm</keyword>
<dbReference type="PANTHER" id="PTHR15715:SF37">
    <property type="entry name" value="LD47843P"/>
    <property type="match status" value="1"/>
</dbReference>
<keyword evidence="7 20" id="KW-0812">Transmembrane</keyword>
<keyword evidence="12 20" id="KW-0472">Membrane</keyword>
<dbReference type="AlphaFoldDB" id="A0A7M7H4Y7"/>
<dbReference type="Proteomes" id="UP000002358">
    <property type="component" value="Unassembled WGS sequence"/>
</dbReference>
<keyword evidence="6" id="KW-0597">Phosphoprotein</keyword>
<evidence type="ECO:0000256" key="5">
    <source>
        <dbReference type="ARBA" id="ARBA00022490"/>
    </source>
</evidence>
<keyword evidence="13" id="KW-0206">Cytoskeleton</keyword>
<dbReference type="InterPro" id="IPR000253">
    <property type="entry name" value="FHA_dom"/>
</dbReference>
<comment type="function">
    <text evidence="14">Associates with the striatin-interacting phosphatase and kinase (STRIPAK) core complex, forming the extended (SIKE1:SLMAP)STRIPAK complex. The (SIKE1:SLMAP)STRIPAK complex dephosphorylates STK3 leading to the inhibition of Hippo signaling and the control of cell growth. May play a role during myoblast fusion.</text>
</comment>
<comment type="subunit">
    <text evidence="17">Homodimer. Interacts with myosin. Interacts with SIKE1 and both associate with the STRIPAK core complex composed of PP2A catalytic and scaffolding subunits, the striatins (PP2A regulatory subunits), the striatin-associated proteins MOB4, STRIP1 and STRIP2, PDCD10 and members of the STE20 kinases, such as STK24 and STK26. Interacts (via FHA domain) with STK3 (when phosphorylated); the interaction associates STK3 with the STRIPAK complex.</text>
</comment>
<comment type="subcellular location">
    <subcellularLocation>
        <location evidence="15">Cell membrane</location>
        <location evidence="15">Sarcolemma</location>
        <topology evidence="15">Single-pass type IV membrane protein</topology>
    </subcellularLocation>
    <subcellularLocation>
        <location evidence="1">Cytoplasm</location>
        <location evidence="1">Cytoskeleton</location>
        <location evidence="1">Microtubule organizing center</location>
        <location evidence="1">Centrosome</location>
    </subcellularLocation>
    <subcellularLocation>
        <location evidence="3">Endoplasmic reticulum membrane</location>
        <topology evidence="3">Single-pass membrane protein</topology>
    </subcellularLocation>
    <subcellularLocation>
        <location evidence="2">Mitochondrion membrane</location>
        <topology evidence="2">Single-pass membrane protein</topology>
    </subcellularLocation>
</comment>
<evidence type="ECO:0000256" key="12">
    <source>
        <dbReference type="ARBA" id="ARBA00023136"/>
    </source>
</evidence>
<dbReference type="CDD" id="cd22679">
    <property type="entry name" value="FHA_SLMAP"/>
    <property type="match status" value="1"/>
</dbReference>
<evidence type="ECO:0000256" key="11">
    <source>
        <dbReference type="ARBA" id="ARBA00023128"/>
    </source>
</evidence>
<dbReference type="PROSITE" id="PS50006">
    <property type="entry name" value="FHA_DOMAIN"/>
    <property type="match status" value="1"/>
</dbReference>
<organism evidence="22 23">
    <name type="scientific">Nasonia vitripennis</name>
    <name type="common">Parasitic wasp</name>
    <dbReference type="NCBI Taxonomy" id="7425"/>
    <lineage>
        <taxon>Eukaryota</taxon>
        <taxon>Metazoa</taxon>
        <taxon>Ecdysozoa</taxon>
        <taxon>Arthropoda</taxon>
        <taxon>Hexapoda</taxon>
        <taxon>Insecta</taxon>
        <taxon>Pterygota</taxon>
        <taxon>Neoptera</taxon>
        <taxon>Endopterygota</taxon>
        <taxon>Hymenoptera</taxon>
        <taxon>Apocrita</taxon>
        <taxon>Proctotrupomorpha</taxon>
        <taxon>Chalcidoidea</taxon>
        <taxon>Pteromalidae</taxon>
        <taxon>Pteromalinae</taxon>
        <taxon>Nasonia</taxon>
    </lineage>
</organism>
<dbReference type="GeneID" id="103315757"/>
<feature type="coiled-coil region" evidence="19">
    <location>
        <begin position="269"/>
        <end position="356"/>
    </location>
</feature>
<keyword evidence="9 20" id="KW-1133">Transmembrane helix</keyword>
<dbReference type="RefSeq" id="XP_008204427.3">
    <property type="nucleotide sequence ID" value="XM_008206205.4"/>
</dbReference>
<dbReference type="InterPro" id="IPR051176">
    <property type="entry name" value="Cent_Immune-Sig_Mod"/>
</dbReference>
<dbReference type="GO" id="GO:0031966">
    <property type="term" value="C:mitochondrial membrane"/>
    <property type="evidence" value="ECO:0007669"/>
    <property type="project" value="UniProtKB-SubCell"/>
</dbReference>
<evidence type="ECO:0000256" key="20">
    <source>
        <dbReference type="SAM" id="Phobius"/>
    </source>
</evidence>
<evidence type="ECO:0000256" key="16">
    <source>
        <dbReference type="ARBA" id="ARBA00061687"/>
    </source>
</evidence>
<sequence length="782" mass="90042">MVIASSWIQNASDSNNEKIMSATGILICHDNSYPFQERTLSLEQPIKIGRSVARARAANDNAIFDCKVLSRNHALLWYDSGKFYLKDTKSSNGTFINNKRLSPSGEESIACEICSGDVVQFGVDVVESTKKVTHGCIVATLKLYLPDGKEAKATLSNSIAYVNITLEDLYKLNQFIQEAGRRENALRSKLEYMQQLLENTRVAANQSWKALVLEDCLLSRLEMLENQVVAYSKNLGEDSLRTELANLLEDRVQYQTATKELLQKKVQEKREIINKIQILKCRLSETEEETQSLQNIIKDNQNELQELAIKYIKVQQTLHDTTDKLNKTKTKLKEVIEQSESEKQEFLKKIEDQKSIEQNLQTSLRDLKLDTVHIHKQISALRNYMQTLQDIKYVTDESNDSKNLANPIDAINIILSKWNALQLDFVDNDTLFHANQHDNEINSFDNTKCKKLLSENVIFKTDHSTTLENKQLTKYILPPITNKSLIMTNSALYSKKLDSEFNNENFTESTTEDCVNCLSDFSAIKKIDEISIVQIDDNISVDEKENIASVKLIMRFSNNKSNKNIDQNVVKNNNLDLSHIGVDKFEYENSFTKLLSVQIIKVAQQINKVIEMNKQILHSKSFDSKIDQLCLQKDSLIKLKSLNKVDGSVNKYSQELILQSLIRSTNVCKINCGYKNYDVIVQDLKNWLTHESNDIIIDKLNEYYLQIDNETQQIQELSEQLVMLKERYNLSIEEKAKLHKKYEKLDFQCKDFINTTFMVPIYYVAPIIFALVWMILEKMLQL</sequence>
<evidence type="ECO:0000256" key="2">
    <source>
        <dbReference type="ARBA" id="ARBA00004304"/>
    </source>
</evidence>
<dbReference type="GO" id="GO:0042383">
    <property type="term" value="C:sarcolemma"/>
    <property type="evidence" value="ECO:0007669"/>
    <property type="project" value="UniProtKB-SubCell"/>
</dbReference>
<evidence type="ECO:0000256" key="15">
    <source>
        <dbReference type="ARBA" id="ARBA00060409"/>
    </source>
</evidence>
<evidence type="ECO:0000259" key="21">
    <source>
        <dbReference type="PROSITE" id="PS50006"/>
    </source>
</evidence>
<evidence type="ECO:0000256" key="10">
    <source>
        <dbReference type="ARBA" id="ARBA00023054"/>
    </source>
</evidence>
<keyword evidence="11" id="KW-0496">Mitochondrion</keyword>
<dbReference type="CTD" id="7871"/>
<proteinExistence type="inferred from homology"/>
<dbReference type="InterPro" id="IPR008984">
    <property type="entry name" value="SMAD_FHA_dom_sf"/>
</dbReference>
<evidence type="ECO:0000256" key="14">
    <source>
        <dbReference type="ARBA" id="ARBA00057671"/>
    </source>
</evidence>
<keyword evidence="23" id="KW-1185">Reference proteome</keyword>
<keyword evidence="10 19" id="KW-0175">Coiled coil</keyword>